<evidence type="ECO:0000256" key="9">
    <source>
        <dbReference type="ARBA" id="ARBA00023136"/>
    </source>
</evidence>
<dbReference type="PhylomeDB" id="A0A0D2X1K5"/>
<dbReference type="EMBL" id="KE346362">
    <property type="protein sequence ID" value="KJE90969.1"/>
    <property type="molecule type" value="Genomic_DNA"/>
</dbReference>
<evidence type="ECO:0000256" key="3">
    <source>
        <dbReference type="ARBA" id="ARBA00022448"/>
    </source>
</evidence>
<dbReference type="CDD" id="cd15860">
    <property type="entry name" value="SNARE_USE1"/>
    <property type="match status" value="1"/>
</dbReference>
<dbReference type="eggNOG" id="KOG2678">
    <property type="taxonomic scope" value="Eukaryota"/>
</dbReference>
<evidence type="ECO:0000256" key="7">
    <source>
        <dbReference type="ARBA" id="ARBA00022927"/>
    </source>
</evidence>
<comment type="similarity">
    <text evidence="2">Belongs to the USE1 family.</text>
</comment>
<accession>A0A0D2X1K5</accession>
<dbReference type="OrthoDB" id="4506189at2759"/>
<evidence type="ECO:0008006" key="13">
    <source>
        <dbReference type="Google" id="ProtNLM"/>
    </source>
</evidence>
<dbReference type="GO" id="GO:0005484">
    <property type="term" value="F:SNAP receptor activity"/>
    <property type="evidence" value="ECO:0007669"/>
    <property type="project" value="TreeGrafter"/>
</dbReference>
<protein>
    <recommendedName>
        <fullName evidence="13">Vesicle transport protein USE1</fullName>
    </recommendedName>
</protein>
<name>A0A0D2X1K5_CAPO3</name>
<dbReference type="Pfam" id="PF09753">
    <property type="entry name" value="Use1"/>
    <property type="match status" value="1"/>
</dbReference>
<evidence type="ECO:0000256" key="10">
    <source>
        <dbReference type="SAM" id="Phobius"/>
    </source>
</evidence>
<dbReference type="GO" id="GO:0015031">
    <property type="term" value="P:protein transport"/>
    <property type="evidence" value="ECO:0007669"/>
    <property type="project" value="UniProtKB-KW"/>
</dbReference>
<comment type="subcellular location">
    <subcellularLocation>
        <location evidence="1">Endoplasmic reticulum membrane</location>
        <topology evidence="1">Single-pass type IV membrane protein</topology>
    </subcellularLocation>
</comment>
<evidence type="ECO:0000313" key="11">
    <source>
        <dbReference type="EMBL" id="KJE90969.1"/>
    </source>
</evidence>
<feature type="transmembrane region" description="Helical" evidence="10">
    <location>
        <begin position="265"/>
        <end position="284"/>
    </location>
</feature>
<proteinExistence type="inferred from homology"/>
<reference evidence="12" key="1">
    <citation type="submission" date="2011-02" db="EMBL/GenBank/DDBJ databases">
        <title>The Genome Sequence of Capsaspora owczarzaki ATCC 30864.</title>
        <authorList>
            <person name="Russ C."/>
            <person name="Cuomo C."/>
            <person name="Burger G."/>
            <person name="Gray M.W."/>
            <person name="Holland P.W.H."/>
            <person name="King N."/>
            <person name="Lang F.B.F."/>
            <person name="Roger A.J."/>
            <person name="Ruiz-Trillo I."/>
            <person name="Young S.K."/>
            <person name="Zeng Q."/>
            <person name="Gargeya S."/>
            <person name="Alvarado L."/>
            <person name="Berlin A."/>
            <person name="Chapman S.B."/>
            <person name="Chen Z."/>
            <person name="Freedman E."/>
            <person name="Gellesch M."/>
            <person name="Goldberg J."/>
            <person name="Griggs A."/>
            <person name="Gujja S."/>
            <person name="Heilman E."/>
            <person name="Heiman D."/>
            <person name="Howarth C."/>
            <person name="Mehta T."/>
            <person name="Neiman D."/>
            <person name="Pearson M."/>
            <person name="Roberts A."/>
            <person name="Saif S."/>
            <person name="Shea T."/>
            <person name="Shenoy N."/>
            <person name="Sisk P."/>
            <person name="Stolte C."/>
            <person name="Sykes S."/>
            <person name="White J."/>
            <person name="Yandava C."/>
            <person name="Haas B."/>
            <person name="Nusbaum C."/>
            <person name="Birren B."/>
        </authorList>
    </citation>
    <scope>NUCLEOTIDE SEQUENCE</scope>
    <source>
        <strain evidence="12">ATCC 30864</strain>
    </source>
</reference>
<keyword evidence="12" id="KW-1185">Reference proteome</keyword>
<dbReference type="Proteomes" id="UP000008743">
    <property type="component" value="Unassembled WGS sequence"/>
</dbReference>
<gene>
    <name evidence="11" type="ORF">CAOG_002187</name>
</gene>
<dbReference type="RefSeq" id="XP_004348937.2">
    <property type="nucleotide sequence ID" value="XM_004348887.2"/>
</dbReference>
<dbReference type="GO" id="GO:0006890">
    <property type="term" value="P:retrograde vesicle-mediated transport, Golgi to endoplasmic reticulum"/>
    <property type="evidence" value="ECO:0007669"/>
    <property type="project" value="TreeGrafter"/>
</dbReference>
<evidence type="ECO:0000313" key="12">
    <source>
        <dbReference type="Proteomes" id="UP000008743"/>
    </source>
</evidence>
<keyword evidence="5" id="KW-0256">Endoplasmic reticulum</keyword>
<evidence type="ECO:0000256" key="6">
    <source>
        <dbReference type="ARBA" id="ARBA00022892"/>
    </source>
</evidence>
<dbReference type="InParanoid" id="A0A0D2X1K5"/>
<keyword evidence="3" id="KW-0813">Transport</keyword>
<dbReference type="STRING" id="595528.A0A0D2X1K5"/>
<keyword evidence="9 10" id="KW-0472">Membrane</keyword>
<keyword evidence="7" id="KW-0653">Protein transport</keyword>
<evidence type="ECO:0000256" key="8">
    <source>
        <dbReference type="ARBA" id="ARBA00022989"/>
    </source>
</evidence>
<dbReference type="InterPro" id="IPR019150">
    <property type="entry name" value="Vesicle_transport_protein_Use1"/>
</dbReference>
<dbReference type="AlphaFoldDB" id="A0A0D2X1K5"/>
<evidence type="ECO:0000256" key="5">
    <source>
        <dbReference type="ARBA" id="ARBA00022824"/>
    </source>
</evidence>
<keyword evidence="8 10" id="KW-1133">Transmembrane helix</keyword>
<evidence type="ECO:0000256" key="1">
    <source>
        <dbReference type="ARBA" id="ARBA00004163"/>
    </source>
</evidence>
<dbReference type="GO" id="GO:0031201">
    <property type="term" value="C:SNARE complex"/>
    <property type="evidence" value="ECO:0007669"/>
    <property type="project" value="TreeGrafter"/>
</dbReference>
<keyword evidence="6" id="KW-0931">ER-Golgi transport</keyword>
<evidence type="ECO:0000256" key="4">
    <source>
        <dbReference type="ARBA" id="ARBA00022692"/>
    </source>
</evidence>
<sequence length="300" mass="32526">MAAIAGTSTPTTAQSRAEINLVRLLHRCEAMASGDREQLRTQGSQLYRFEEYVRELWKMLEELSGQQVESSSLASVSSKKTTPSAVAAGKSARSLLLNNSDNVFAGYARRIDQLQALTQPDNADRIALAPAPSNYPTVRTDGGSSLLATPTTSEISSATAPALLGFVRKSPGAIQPPTDNNASKVDAVDVLLQHHRQVQDQLTDEMLVMAASLKQQARAALGIVQKDNLALDATEAIANRSLSKLKVENARLSEQIKRTKWGSCWIWLALIGIIVVFTWMVIFIKIVPKPKSSAPVDDGF</sequence>
<dbReference type="PANTHER" id="PTHR13050:SF7">
    <property type="entry name" value="VESICLE TRANSPORT PROTEIN USE1"/>
    <property type="match status" value="1"/>
</dbReference>
<keyword evidence="4 10" id="KW-0812">Transmembrane</keyword>
<evidence type="ECO:0000256" key="2">
    <source>
        <dbReference type="ARBA" id="ARBA00007891"/>
    </source>
</evidence>
<dbReference type="GO" id="GO:0005789">
    <property type="term" value="C:endoplasmic reticulum membrane"/>
    <property type="evidence" value="ECO:0007669"/>
    <property type="project" value="UniProtKB-SubCell"/>
</dbReference>
<organism evidence="11 12">
    <name type="scientific">Capsaspora owczarzaki (strain ATCC 30864)</name>
    <dbReference type="NCBI Taxonomy" id="595528"/>
    <lineage>
        <taxon>Eukaryota</taxon>
        <taxon>Filasterea</taxon>
        <taxon>Capsaspora</taxon>
    </lineage>
</organism>
<dbReference type="PANTHER" id="PTHR13050">
    <property type="entry name" value="USE1-LIKE PROTEIN"/>
    <property type="match status" value="1"/>
</dbReference>